<dbReference type="EMBL" id="JFBT01000001">
    <property type="protein sequence ID" value="EXG80029.1"/>
    <property type="molecule type" value="Genomic_DNA"/>
</dbReference>
<dbReference type="AlphaFoldDB" id="A0A010ZMW7"/>
<organism evidence="1 2">
    <name type="scientific">Cryptosporangium arvum DSM 44712</name>
    <dbReference type="NCBI Taxonomy" id="927661"/>
    <lineage>
        <taxon>Bacteria</taxon>
        <taxon>Bacillati</taxon>
        <taxon>Actinomycetota</taxon>
        <taxon>Actinomycetes</taxon>
        <taxon>Cryptosporangiales</taxon>
        <taxon>Cryptosporangiaceae</taxon>
        <taxon>Cryptosporangium</taxon>
    </lineage>
</organism>
<accession>A0A010ZMW7</accession>
<proteinExistence type="predicted"/>
<name>A0A010ZMW7_9ACTN</name>
<sequence>MRWHRDLTGGDVSTAHALLNQHSRYVEGGVDRCAGLHGAHAQAPRWPCSQASWAISALAAEDRGEVPA</sequence>
<keyword evidence="2" id="KW-1185">Reference proteome</keyword>
<evidence type="ECO:0000313" key="2">
    <source>
        <dbReference type="Proteomes" id="UP000021053"/>
    </source>
</evidence>
<dbReference type="Proteomes" id="UP000021053">
    <property type="component" value="Unassembled WGS sequence"/>
</dbReference>
<dbReference type="HOGENOM" id="CLU_2786891_0_0_11"/>
<reference evidence="1 2" key="1">
    <citation type="submission" date="2013-07" db="EMBL/GenBank/DDBJ databases">
        <authorList>
            <consortium name="DOE Joint Genome Institute"/>
            <person name="Eisen J."/>
            <person name="Huntemann M."/>
            <person name="Han J."/>
            <person name="Chen A."/>
            <person name="Kyrpides N."/>
            <person name="Mavromatis K."/>
            <person name="Markowitz V."/>
            <person name="Palaniappan K."/>
            <person name="Ivanova N."/>
            <person name="Schaumberg A."/>
            <person name="Pati A."/>
            <person name="Liolios K."/>
            <person name="Nordberg H.P."/>
            <person name="Cantor M.N."/>
            <person name="Hua S.X."/>
            <person name="Woyke T."/>
        </authorList>
    </citation>
    <scope>NUCLEOTIDE SEQUENCE [LARGE SCALE GENOMIC DNA]</scope>
    <source>
        <strain evidence="1 2">DSM 44712</strain>
    </source>
</reference>
<protein>
    <submittedName>
        <fullName evidence="1">Uncharacterized protein</fullName>
    </submittedName>
</protein>
<evidence type="ECO:0000313" key="1">
    <source>
        <dbReference type="EMBL" id="EXG80029.1"/>
    </source>
</evidence>
<comment type="caution">
    <text evidence="1">The sequence shown here is derived from an EMBL/GenBank/DDBJ whole genome shotgun (WGS) entry which is preliminary data.</text>
</comment>
<dbReference type="RefSeq" id="WP_035848788.1">
    <property type="nucleotide sequence ID" value="NZ_KK073874.1"/>
</dbReference>
<gene>
    <name evidence="1" type="ORF">CryarDRAFT_1088</name>
</gene>